<gene>
    <name evidence="2" type="ORF">L3X38_030911</name>
</gene>
<sequence>MHCDADVTKRQTELDRLSVHIFLAGFDPEFDQVREEILRKDPKLDLDQTFTYVFHKAQLRMTMTGAPKTSVIVPQHQRGPQTSTGGSSQNKASGSHPKKKCTHCGGDKHTRTSCYELIGYSD</sequence>
<dbReference type="AlphaFoldDB" id="A0AAD4VB39"/>
<evidence type="ECO:0000256" key="1">
    <source>
        <dbReference type="SAM" id="MobiDB-lite"/>
    </source>
</evidence>
<accession>A0AAD4VB39</accession>
<name>A0AAD4VB39_PRUDU</name>
<dbReference type="PANTHER" id="PTHR34222:SF43">
    <property type="entry name" value="RETROTRANSPOSON GAG DOMAIN-CONTAINING PROTEIN"/>
    <property type="match status" value="1"/>
</dbReference>
<proteinExistence type="predicted"/>
<evidence type="ECO:0000313" key="2">
    <source>
        <dbReference type="EMBL" id="KAI5321839.1"/>
    </source>
</evidence>
<dbReference type="EMBL" id="JAJFAZ020000006">
    <property type="protein sequence ID" value="KAI5321839.1"/>
    <property type="molecule type" value="Genomic_DNA"/>
</dbReference>
<comment type="caution">
    <text evidence="2">The sequence shown here is derived from an EMBL/GenBank/DDBJ whole genome shotgun (WGS) entry which is preliminary data.</text>
</comment>
<protein>
    <submittedName>
        <fullName evidence="2">Uncharacterized protein</fullName>
    </submittedName>
</protein>
<feature type="compositionally biased region" description="Polar residues" evidence="1">
    <location>
        <begin position="78"/>
        <end position="93"/>
    </location>
</feature>
<dbReference type="PANTHER" id="PTHR34222">
    <property type="entry name" value="GAG_PRE-INTEGRS DOMAIN-CONTAINING PROTEIN"/>
    <property type="match status" value="1"/>
</dbReference>
<feature type="region of interest" description="Disordered" evidence="1">
    <location>
        <begin position="69"/>
        <end position="110"/>
    </location>
</feature>
<dbReference type="Proteomes" id="UP001054821">
    <property type="component" value="Chromosome 6"/>
</dbReference>
<evidence type="ECO:0000313" key="3">
    <source>
        <dbReference type="Proteomes" id="UP001054821"/>
    </source>
</evidence>
<keyword evidence="3" id="KW-1185">Reference proteome</keyword>
<reference evidence="2 3" key="1">
    <citation type="journal article" date="2022" name="G3 (Bethesda)">
        <title>Whole-genome sequence and methylome profiling of the almond [Prunus dulcis (Mill.) D.A. Webb] cultivar 'Nonpareil'.</title>
        <authorList>
            <person name="D'Amico-Willman K.M."/>
            <person name="Ouma W.Z."/>
            <person name="Meulia T."/>
            <person name="Sideli G.M."/>
            <person name="Gradziel T.M."/>
            <person name="Fresnedo-Ramirez J."/>
        </authorList>
    </citation>
    <scope>NUCLEOTIDE SEQUENCE [LARGE SCALE GENOMIC DNA]</scope>
    <source>
        <strain evidence="2">Clone GOH B32 T37-40</strain>
    </source>
</reference>
<organism evidence="2 3">
    <name type="scientific">Prunus dulcis</name>
    <name type="common">Almond</name>
    <name type="synonym">Amygdalus dulcis</name>
    <dbReference type="NCBI Taxonomy" id="3755"/>
    <lineage>
        <taxon>Eukaryota</taxon>
        <taxon>Viridiplantae</taxon>
        <taxon>Streptophyta</taxon>
        <taxon>Embryophyta</taxon>
        <taxon>Tracheophyta</taxon>
        <taxon>Spermatophyta</taxon>
        <taxon>Magnoliopsida</taxon>
        <taxon>eudicotyledons</taxon>
        <taxon>Gunneridae</taxon>
        <taxon>Pentapetalae</taxon>
        <taxon>rosids</taxon>
        <taxon>fabids</taxon>
        <taxon>Rosales</taxon>
        <taxon>Rosaceae</taxon>
        <taxon>Amygdaloideae</taxon>
        <taxon>Amygdaleae</taxon>
        <taxon>Prunus</taxon>
    </lineage>
</organism>